<feature type="compositionally biased region" description="Basic and acidic residues" evidence="1">
    <location>
        <begin position="564"/>
        <end position="581"/>
    </location>
</feature>
<dbReference type="EMBL" id="JAAXKY010000109">
    <property type="protein sequence ID" value="NMH80636.1"/>
    <property type="molecule type" value="Genomic_DNA"/>
</dbReference>
<gene>
    <name evidence="2" type="ORF">HF577_26550</name>
</gene>
<feature type="region of interest" description="Disordered" evidence="1">
    <location>
        <begin position="564"/>
        <end position="588"/>
    </location>
</feature>
<organism evidence="2 3">
    <name type="scientific">Pseudonocardia xinjiangensis</name>
    <dbReference type="NCBI Taxonomy" id="75289"/>
    <lineage>
        <taxon>Bacteria</taxon>
        <taxon>Bacillati</taxon>
        <taxon>Actinomycetota</taxon>
        <taxon>Actinomycetes</taxon>
        <taxon>Pseudonocardiales</taxon>
        <taxon>Pseudonocardiaceae</taxon>
        <taxon>Pseudonocardia</taxon>
    </lineage>
</organism>
<reference evidence="2 3" key="1">
    <citation type="submission" date="2020-04" db="EMBL/GenBank/DDBJ databases">
        <authorList>
            <person name="Klaysubun C."/>
            <person name="Duangmal K."/>
            <person name="Lipun K."/>
        </authorList>
    </citation>
    <scope>NUCLEOTIDE SEQUENCE [LARGE SCALE GENOMIC DNA]</scope>
    <source>
        <strain evidence="2 3">JCM 11839</strain>
    </source>
</reference>
<accession>A0ABX1RN42</accession>
<proteinExistence type="predicted"/>
<dbReference type="Proteomes" id="UP001296706">
    <property type="component" value="Unassembled WGS sequence"/>
</dbReference>
<evidence type="ECO:0000313" key="2">
    <source>
        <dbReference type="EMBL" id="NMH80636.1"/>
    </source>
</evidence>
<sequence length="699" mass="73678">MEPVLAALPTVAARIPAAPVAALGRLVAPSGPVDRLRPAPPRGSPVDQLLAERLLGALELTIPDVLIVVPEVLARHVRARMPQTPAAVAGLSASGESETRSAVALLDQVAPGLRELVTGLVAALAGHERVSPLLEAAPGAEHEVAAAHGGVHLALAVVTSLAVLRAARPPIVGSDPPVVVGVALDAAIRVLRQRPMPDAYAVALRERLRADYVLPRFSAGDVPVQEHHFALVEGDFPAVAAEPSNGLVQVVPGGIVVRTGVPSAAVPVWLRVVGEEPAVVELDAWQEVVDVSYTAVDGAASVLGPAVPAPAHLQGQTPPWPGSIRARVSARGRDEHGDGREGGERYEIVLWSAAPADEVVHKATDRLGHRLRGEPEPPVAPRPEAAYRWVRNTVLGMAATVTVVTGSGPERVLAAFGADPTEPVALTELFEEGGSDPWVAVLPVGDAVLAVEYNGWQGAQMPVLRLASARGRAASMYWNVNALTNLSFARGGVMLASFEPPPPDAPGDAEVIAVLEGLELEDYHERVEKCLVAVERFTGRGLRAEDLERIEAAGVAYRILPRLPEHHPEERRPDGTRRWSKPDPLGPDTDALLALPEPALRELAWWAAAQAVEHSGLGSHPAVSASLATRTLTSDADVLARTSGLEGRGAHRYVWLALHQAMNPDALSAAIRALDAARYAFGPDASAFLDQARERALGR</sequence>
<name>A0ABX1RN42_9PSEU</name>
<evidence type="ECO:0000313" key="3">
    <source>
        <dbReference type="Proteomes" id="UP001296706"/>
    </source>
</evidence>
<evidence type="ECO:0000256" key="1">
    <source>
        <dbReference type="SAM" id="MobiDB-lite"/>
    </source>
</evidence>
<dbReference type="Pfam" id="PF20062">
    <property type="entry name" value="DUF6461"/>
    <property type="match status" value="1"/>
</dbReference>
<comment type="caution">
    <text evidence="2">The sequence shown here is derived from an EMBL/GenBank/DDBJ whole genome shotgun (WGS) entry which is preliminary data.</text>
</comment>
<dbReference type="InterPro" id="IPR045592">
    <property type="entry name" value="DUF6461"/>
</dbReference>
<protein>
    <submittedName>
        <fullName evidence="2">Uncharacterized protein</fullName>
    </submittedName>
</protein>
<keyword evidence="3" id="KW-1185">Reference proteome</keyword>